<dbReference type="EMBL" id="JARGYC010000059">
    <property type="protein sequence ID" value="MDF0602725.1"/>
    <property type="molecule type" value="Genomic_DNA"/>
</dbReference>
<dbReference type="AlphaFoldDB" id="A0AAE3TBI2"/>
<sequence length="108" mass="12193">MYAVKTTVRVKHDAIDTLAAKFRDLNPAIVRTQPDWRGARMLVDRERSEITVIALWTRAESYLAMAQSPAFTRSMRRFSGYFTSPPEVRVMEVAVEMTPESVARGGDG</sequence>
<dbReference type="InterPro" id="IPR007138">
    <property type="entry name" value="ABM_dom"/>
</dbReference>
<keyword evidence="2" id="KW-0560">Oxidoreductase</keyword>
<evidence type="ECO:0000259" key="1">
    <source>
        <dbReference type="Pfam" id="PF03992"/>
    </source>
</evidence>
<feature type="domain" description="ABM" evidence="1">
    <location>
        <begin position="1"/>
        <end position="75"/>
    </location>
</feature>
<dbReference type="GO" id="GO:0004497">
    <property type="term" value="F:monooxygenase activity"/>
    <property type="evidence" value="ECO:0007669"/>
    <property type="project" value="UniProtKB-KW"/>
</dbReference>
<dbReference type="RefSeq" id="WP_275568851.1">
    <property type="nucleotide sequence ID" value="NZ_JARGYC010000059.1"/>
</dbReference>
<keyword evidence="2" id="KW-0503">Monooxygenase</keyword>
<accession>A0AAE3TBI2</accession>
<evidence type="ECO:0000313" key="2">
    <source>
        <dbReference type="EMBL" id="MDF0602725.1"/>
    </source>
</evidence>
<dbReference type="InterPro" id="IPR011008">
    <property type="entry name" value="Dimeric_a/b-barrel"/>
</dbReference>
<dbReference type="SUPFAM" id="SSF54909">
    <property type="entry name" value="Dimeric alpha+beta barrel"/>
    <property type="match status" value="1"/>
</dbReference>
<dbReference type="Gene3D" id="3.30.70.100">
    <property type="match status" value="1"/>
</dbReference>
<name>A0AAE3TBI2_9RHOB</name>
<keyword evidence="3" id="KW-1185">Reference proteome</keyword>
<evidence type="ECO:0000313" key="3">
    <source>
        <dbReference type="Proteomes" id="UP001220964"/>
    </source>
</evidence>
<dbReference type="Proteomes" id="UP001220964">
    <property type="component" value="Unassembled WGS sequence"/>
</dbReference>
<proteinExistence type="predicted"/>
<gene>
    <name evidence="2" type="ORF">P1J78_18450</name>
</gene>
<reference evidence="2" key="1">
    <citation type="submission" date="2023-03" db="EMBL/GenBank/DDBJ databases">
        <title>Multiphase analysis and comparison of six strains from genera Psychromarinibacter, Lutimaribacter, and Maritimibacter, including a novel species: Psychromarinibacter sediminicola sp. nov.</title>
        <authorList>
            <person name="Wang Y.-H."/>
            <person name="Ye M.-Q."/>
            <person name="Du Z.-J."/>
        </authorList>
    </citation>
    <scope>NUCLEOTIDE SEQUENCE</scope>
    <source>
        <strain evidence="2">C21-152</strain>
    </source>
</reference>
<comment type="caution">
    <text evidence="2">The sequence shown here is derived from an EMBL/GenBank/DDBJ whole genome shotgun (WGS) entry which is preliminary data.</text>
</comment>
<organism evidence="2 3">
    <name type="scientific">Psychromarinibacter sediminicola</name>
    <dbReference type="NCBI Taxonomy" id="3033385"/>
    <lineage>
        <taxon>Bacteria</taxon>
        <taxon>Pseudomonadati</taxon>
        <taxon>Pseudomonadota</taxon>
        <taxon>Alphaproteobacteria</taxon>
        <taxon>Rhodobacterales</taxon>
        <taxon>Paracoccaceae</taxon>
        <taxon>Psychromarinibacter</taxon>
    </lineage>
</organism>
<protein>
    <submittedName>
        <fullName evidence="2">Antibiotic biosynthesis monooxygenase</fullName>
    </submittedName>
</protein>
<dbReference type="Pfam" id="PF03992">
    <property type="entry name" value="ABM"/>
    <property type="match status" value="1"/>
</dbReference>